<evidence type="ECO:0000313" key="2">
    <source>
        <dbReference type="EMBL" id="MDH6215286.1"/>
    </source>
</evidence>
<sequence length="219" mass="23956">MPTAMTTATRAVHALLRHELRLLASLLLWATRRTHGTEGKQAFGYARGQGAVMFGFAFVCVVETVAMSVLLRDLPAVHTVMLVLDVYTVLFVVGMHAASVVRPHVLDVGGGSLRVRQAGHVDLLIPLEKIANVRRELRMTHTKTDGQLDLAIGSQTTVTLELAEPVTHFTFTGRQRDISVVRFHADDADTLVQAIKQSIEQTVTRERTVPSPPLPGLPV</sequence>
<proteinExistence type="predicted"/>
<accession>A0ABT6LG50</accession>
<gene>
    <name evidence="2" type="ORF">M2283_002590</name>
</gene>
<dbReference type="Proteomes" id="UP001160499">
    <property type="component" value="Unassembled WGS sequence"/>
</dbReference>
<reference evidence="2 3" key="1">
    <citation type="submission" date="2023-04" db="EMBL/GenBank/DDBJ databases">
        <title>Forest soil microbial communities from Buena Vista Peninsula, Colon Province, Panama.</title>
        <authorList>
            <person name="Bouskill N."/>
        </authorList>
    </citation>
    <scope>NUCLEOTIDE SEQUENCE [LARGE SCALE GENOMIC DNA]</scope>
    <source>
        <strain evidence="2 3">GGS1</strain>
    </source>
</reference>
<comment type="caution">
    <text evidence="2">The sequence shown here is derived from an EMBL/GenBank/DDBJ whole genome shotgun (WGS) entry which is preliminary data.</text>
</comment>
<evidence type="ECO:0008006" key="4">
    <source>
        <dbReference type="Google" id="ProtNLM"/>
    </source>
</evidence>
<evidence type="ECO:0000313" key="3">
    <source>
        <dbReference type="Proteomes" id="UP001160499"/>
    </source>
</evidence>
<protein>
    <recommendedName>
        <fullName evidence="4">Integral membrane protein</fullName>
    </recommendedName>
</protein>
<keyword evidence="1" id="KW-0812">Transmembrane</keyword>
<dbReference type="EMBL" id="JARXVH010000004">
    <property type="protein sequence ID" value="MDH6215286.1"/>
    <property type="molecule type" value="Genomic_DNA"/>
</dbReference>
<keyword evidence="1" id="KW-1133">Transmembrane helix</keyword>
<organism evidence="2 3">
    <name type="scientific">Streptomyces pseudovenezuelae</name>
    <dbReference type="NCBI Taxonomy" id="67350"/>
    <lineage>
        <taxon>Bacteria</taxon>
        <taxon>Bacillati</taxon>
        <taxon>Actinomycetota</taxon>
        <taxon>Actinomycetes</taxon>
        <taxon>Kitasatosporales</taxon>
        <taxon>Streptomycetaceae</taxon>
        <taxon>Streptomyces</taxon>
        <taxon>Streptomyces aurantiacus group</taxon>
    </lineage>
</organism>
<keyword evidence="1" id="KW-0472">Membrane</keyword>
<name>A0ABT6LG50_9ACTN</name>
<feature type="transmembrane region" description="Helical" evidence="1">
    <location>
        <begin position="52"/>
        <end position="71"/>
    </location>
</feature>
<keyword evidence="3" id="KW-1185">Reference proteome</keyword>
<feature type="transmembrane region" description="Helical" evidence="1">
    <location>
        <begin position="78"/>
        <end position="98"/>
    </location>
</feature>
<evidence type="ECO:0000256" key="1">
    <source>
        <dbReference type="SAM" id="Phobius"/>
    </source>
</evidence>